<keyword evidence="3" id="KW-1185">Reference proteome</keyword>
<dbReference type="AlphaFoldDB" id="A0A835IY24"/>
<protein>
    <submittedName>
        <fullName evidence="2">Uncharacterized protein</fullName>
    </submittedName>
</protein>
<evidence type="ECO:0000256" key="1">
    <source>
        <dbReference type="SAM" id="MobiDB-lite"/>
    </source>
</evidence>
<name>A0A835IY24_9MAGN</name>
<feature type="region of interest" description="Disordered" evidence="1">
    <location>
        <begin position="1"/>
        <end position="20"/>
    </location>
</feature>
<evidence type="ECO:0000313" key="3">
    <source>
        <dbReference type="Proteomes" id="UP000631114"/>
    </source>
</evidence>
<organism evidence="2 3">
    <name type="scientific">Coptis chinensis</name>
    <dbReference type="NCBI Taxonomy" id="261450"/>
    <lineage>
        <taxon>Eukaryota</taxon>
        <taxon>Viridiplantae</taxon>
        <taxon>Streptophyta</taxon>
        <taxon>Embryophyta</taxon>
        <taxon>Tracheophyta</taxon>
        <taxon>Spermatophyta</taxon>
        <taxon>Magnoliopsida</taxon>
        <taxon>Ranunculales</taxon>
        <taxon>Ranunculaceae</taxon>
        <taxon>Coptidoideae</taxon>
        <taxon>Coptis</taxon>
    </lineage>
</organism>
<evidence type="ECO:0000313" key="2">
    <source>
        <dbReference type="EMBL" id="KAF9625518.1"/>
    </source>
</evidence>
<feature type="non-terminal residue" evidence="2">
    <location>
        <position position="1"/>
    </location>
</feature>
<sequence>HIPTCDPSTLPKYPPSKEFDTKLRDEEARRQRALLKAVRIWEEGFEKLQRRSEIQM</sequence>
<gene>
    <name evidence="2" type="ORF">IFM89_023829</name>
</gene>
<comment type="caution">
    <text evidence="2">The sequence shown here is derived from an EMBL/GenBank/DDBJ whole genome shotgun (WGS) entry which is preliminary data.</text>
</comment>
<reference evidence="2 3" key="1">
    <citation type="submission" date="2020-10" db="EMBL/GenBank/DDBJ databases">
        <title>The Coptis chinensis genome and diversification of protoberbering-type alkaloids.</title>
        <authorList>
            <person name="Wang B."/>
            <person name="Shu S."/>
            <person name="Song C."/>
            <person name="Liu Y."/>
        </authorList>
    </citation>
    <scope>NUCLEOTIDE SEQUENCE [LARGE SCALE GENOMIC DNA]</scope>
    <source>
        <strain evidence="2">HL-2020</strain>
        <tissue evidence="2">Leaf</tissue>
    </source>
</reference>
<dbReference type="EMBL" id="JADFTS010000001">
    <property type="protein sequence ID" value="KAF9625518.1"/>
    <property type="molecule type" value="Genomic_DNA"/>
</dbReference>
<proteinExistence type="predicted"/>
<dbReference type="Proteomes" id="UP000631114">
    <property type="component" value="Unassembled WGS sequence"/>
</dbReference>
<accession>A0A835IY24</accession>